<dbReference type="SUPFAM" id="SSF54791">
    <property type="entry name" value="Eukaryotic type KH-domain (KH-domain type I)"/>
    <property type="match status" value="1"/>
</dbReference>
<dbReference type="InterPro" id="IPR049469">
    <property type="entry name" value="RRP40_KH-I"/>
</dbReference>
<dbReference type="InterPro" id="IPR036612">
    <property type="entry name" value="KH_dom_type_1_sf"/>
</dbReference>
<evidence type="ECO:0000313" key="13">
    <source>
        <dbReference type="Proteomes" id="UP000594262"/>
    </source>
</evidence>
<dbReference type="GO" id="GO:0000467">
    <property type="term" value="P:exonucleolytic trimming to generate mature 3'-end of 5.8S rRNA from tricistronic rRNA transcript (SSU-rRNA, 5.8S rRNA, LSU-rRNA)"/>
    <property type="evidence" value="ECO:0007669"/>
    <property type="project" value="TreeGrafter"/>
</dbReference>
<dbReference type="GO" id="GO:0071034">
    <property type="term" value="P:CUT catabolic process"/>
    <property type="evidence" value="ECO:0007669"/>
    <property type="project" value="TreeGrafter"/>
</dbReference>
<organism evidence="12 13">
    <name type="scientific">Clytia hemisphaerica</name>
    <dbReference type="NCBI Taxonomy" id="252671"/>
    <lineage>
        <taxon>Eukaryota</taxon>
        <taxon>Metazoa</taxon>
        <taxon>Cnidaria</taxon>
        <taxon>Hydrozoa</taxon>
        <taxon>Hydroidolina</taxon>
        <taxon>Leptothecata</taxon>
        <taxon>Obeliida</taxon>
        <taxon>Clytiidae</taxon>
        <taxon>Clytia</taxon>
    </lineage>
</organism>
<dbReference type="InterPro" id="IPR012340">
    <property type="entry name" value="NA-bd_OB-fold"/>
</dbReference>
<comment type="subcellular location">
    <subcellularLocation>
        <location evidence="1">Cytoplasm</location>
    </subcellularLocation>
    <subcellularLocation>
        <location evidence="2">Nucleus</location>
        <location evidence="2">Nucleolus</location>
    </subcellularLocation>
</comment>
<evidence type="ECO:0000256" key="8">
    <source>
        <dbReference type="ARBA" id="ARBA00023242"/>
    </source>
</evidence>
<keyword evidence="6" id="KW-0271">Exosome</keyword>
<dbReference type="GO" id="GO:0005730">
    <property type="term" value="C:nucleolus"/>
    <property type="evidence" value="ECO:0007669"/>
    <property type="project" value="UniProtKB-SubCell"/>
</dbReference>
<feature type="domain" description="K Homology" evidence="10">
    <location>
        <begin position="158"/>
        <end position="204"/>
    </location>
</feature>
<dbReference type="InterPro" id="IPR026699">
    <property type="entry name" value="Exosome_RNA_bind1/RRP40/RRP4"/>
</dbReference>
<evidence type="ECO:0000256" key="7">
    <source>
        <dbReference type="ARBA" id="ARBA00022884"/>
    </source>
</evidence>
<keyword evidence="7" id="KW-0694">RNA-binding</keyword>
<sequence>MEGLEALTGRIYLPGDVIITMDKLALISDGNIKFGPGLRPDGKEVLAYKAGVFRVKEKPFSVWIDTNQKRYVAGRNDTVIGMIISRGGESYKVDIGTSQPANLINTDFEGATKRHKPNLKMNDIVFAKLTIANKDMEPEITCKEENVKQSPLGELKEGYMFNVSLGLCRQLLKMPESKVLSLLGKHFKFEIAVGMNGRVWINSKGIIDTIAIANAIVSSEFMDDEQISFMVKQLVDSIAGFDQNDD</sequence>
<dbReference type="EnsemblMetazoa" id="CLYHEMT018337.1">
    <property type="protein sequence ID" value="CLYHEMP018337.1"/>
    <property type="gene ID" value="CLYHEMG018337"/>
</dbReference>
<dbReference type="CDD" id="cd05790">
    <property type="entry name" value="S1_Rrp40"/>
    <property type="match status" value="1"/>
</dbReference>
<evidence type="ECO:0000256" key="1">
    <source>
        <dbReference type="ARBA" id="ARBA00004496"/>
    </source>
</evidence>
<dbReference type="AlphaFoldDB" id="A0A7M6DNM5"/>
<dbReference type="InterPro" id="IPR004088">
    <property type="entry name" value="KH_dom_type_1"/>
</dbReference>
<evidence type="ECO:0000259" key="10">
    <source>
        <dbReference type="Pfam" id="PF15985"/>
    </source>
</evidence>
<protein>
    <recommendedName>
        <fullName evidence="9">Ribosomal RNA-processing protein 40</fullName>
    </recommendedName>
</protein>
<dbReference type="PANTHER" id="PTHR21321:SF1">
    <property type="entry name" value="EXOSOME COMPLEX COMPONENT RRP40"/>
    <property type="match status" value="1"/>
</dbReference>
<evidence type="ECO:0000256" key="3">
    <source>
        <dbReference type="ARBA" id="ARBA00007841"/>
    </source>
</evidence>
<dbReference type="Pfam" id="PF18311">
    <property type="entry name" value="Rrp40_N"/>
    <property type="match status" value="1"/>
</dbReference>
<dbReference type="Proteomes" id="UP000594262">
    <property type="component" value="Unplaced"/>
</dbReference>
<dbReference type="GO" id="GO:0071051">
    <property type="term" value="P:poly(A)-dependent snoRNA 3'-end processing"/>
    <property type="evidence" value="ECO:0007669"/>
    <property type="project" value="TreeGrafter"/>
</dbReference>
<evidence type="ECO:0000313" key="12">
    <source>
        <dbReference type="EnsemblMetazoa" id="CLYHEMP018337.1"/>
    </source>
</evidence>
<accession>A0A7M6DNM5</accession>
<evidence type="ECO:0000256" key="6">
    <source>
        <dbReference type="ARBA" id="ARBA00022835"/>
    </source>
</evidence>
<evidence type="ECO:0000256" key="2">
    <source>
        <dbReference type="ARBA" id="ARBA00004604"/>
    </source>
</evidence>
<evidence type="ECO:0000256" key="5">
    <source>
        <dbReference type="ARBA" id="ARBA00022552"/>
    </source>
</evidence>
<dbReference type="SUPFAM" id="SSF110324">
    <property type="entry name" value="Ribosomal L27 protein-like"/>
    <property type="match status" value="1"/>
</dbReference>
<dbReference type="GO" id="GO:0071038">
    <property type="term" value="P:TRAMP-dependent tRNA surveillance pathway"/>
    <property type="evidence" value="ECO:0007669"/>
    <property type="project" value="TreeGrafter"/>
</dbReference>
<dbReference type="GO" id="GO:0000177">
    <property type="term" value="C:cytoplasmic exosome (RNase complex)"/>
    <property type="evidence" value="ECO:0007669"/>
    <property type="project" value="TreeGrafter"/>
</dbReference>
<dbReference type="InterPro" id="IPR037319">
    <property type="entry name" value="Rrp40_S1"/>
</dbReference>
<dbReference type="RefSeq" id="XP_066927394.1">
    <property type="nucleotide sequence ID" value="XM_067071293.1"/>
</dbReference>
<dbReference type="Gene3D" id="2.40.50.100">
    <property type="match status" value="1"/>
</dbReference>
<dbReference type="GO" id="GO:0034475">
    <property type="term" value="P:U4 snRNA 3'-end processing"/>
    <property type="evidence" value="ECO:0007669"/>
    <property type="project" value="TreeGrafter"/>
</dbReference>
<dbReference type="FunFam" id="3.30.1370.10:FF:000038">
    <property type="entry name" value="exosome complex component RRP40"/>
    <property type="match status" value="1"/>
</dbReference>
<keyword evidence="13" id="KW-1185">Reference proteome</keyword>
<proteinExistence type="inferred from homology"/>
<evidence type="ECO:0000256" key="4">
    <source>
        <dbReference type="ARBA" id="ARBA00022490"/>
    </source>
</evidence>
<keyword evidence="5" id="KW-0698">rRNA processing</keyword>
<dbReference type="InterPro" id="IPR041054">
    <property type="entry name" value="Rrp40_N_euk"/>
</dbReference>
<dbReference type="SUPFAM" id="SSF50249">
    <property type="entry name" value="Nucleic acid-binding proteins"/>
    <property type="match status" value="1"/>
</dbReference>
<keyword evidence="8" id="KW-0539">Nucleus</keyword>
<dbReference type="Pfam" id="PF15985">
    <property type="entry name" value="KH_6"/>
    <property type="match status" value="1"/>
</dbReference>
<dbReference type="CDD" id="cd22526">
    <property type="entry name" value="KH-I_Rrp40"/>
    <property type="match status" value="1"/>
</dbReference>
<dbReference type="GO" id="GO:0000176">
    <property type="term" value="C:nuclear exosome (RNase complex)"/>
    <property type="evidence" value="ECO:0007669"/>
    <property type="project" value="TreeGrafter"/>
</dbReference>
<name>A0A7M6DNM5_9CNID</name>
<dbReference type="GeneID" id="136814868"/>
<dbReference type="Pfam" id="PF21262">
    <property type="entry name" value="RRP40_S1"/>
    <property type="match status" value="1"/>
</dbReference>
<dbReference type="FunFam" id="2.40.50.140:FF:000127">
    <property type="entry name" value="Exosome complex component RRP40"/>
    <property type="match status" value="1"/>
</dbReference>
<dbReference type="GO" id="GO:0003723">
    <property type="term" value="F:RNA binding"/>
    <property type="evidence" value="ECO:0007669"/>
    <property type="project" value="UniProtKB-KW"/>
</dbReference>
<comment type="similarity">
    <text evidence="3">Belongs to the RRP40 family.</text>
</comment>
<evidence type="ECO:0000256" key="9">
    <source>
        <dbReference type="ARBA" id="ARBA00030615"/>
    </source>
</evidence>
<dbReference type="Gene3D" id="2.40.50.140">
    <property type="entry name" value="Nucleic acid-binding proteins"/>
    <property type="match status" value="1"/>
</dbReference>
<feature type="domain" description="Exosome complex exonuclease Rrp40 N-terminal" evidence="11">
    <location>
        <begin position="32"/>
        <end position="70"/>
    </location>
</feature>
<dbReference type="PANTHER" id="PTHR21321">
    <property type="entry name" value="PNAS-3 RELATED"/>
    <property type="match status" value="1"/>
</dbReference>
<dbReference type="OrthoDB" id="340500at2759"/>
<reference evidence="12" key="1">
    <citation type="submission" date="2021-01" db="UniProtKB">
        <authorList>
            <consortium name="EnsemblMetazoa"/>
        </authorList>
    </citation>
    <scope>IDENTIFICATION</scope>
</reference>
<evidence type="ECO:0000259" key="11">
    <source>
        <dbReference type="Pfam" id="PF18311"/>
    </source>
</evidence>
<dbReference type="Gene3D" id="3.30.1370.10">
    <property type="entry name" value="K Homology domain, type 1"/>
    <property type="match status" value="1"/>
</dbReference>
<dbReference type="GO" id="GO:0071035">
    <property type="term" value="P:nuclear polyadenylation-dependent rRNA catabolic process"/>
    <property type="evidence" value="ECO:0007669"/>
    <property type="project" value="TreeGrafter"/>
</dbReference>
<keyword evidence="4" id="KW-0963">Cytoplasm</keyword>